<keyword evidence="2" id="KW-0479">Metal-binding</keyword>
<accession>A0A9W9D8F4</accession>
<protein>
    <recommendedName>
        <fullName evidence="4">CENP-V/GFA domain-containing protein</fullName>
    </recommendedName>
</protein>
<evidence type="ECO:0000256" key="2">
    <source>
        <dbReference type="ARBA" id="ARBA00022723"/>
    </source>
</evidence>
<dbReference type="InterPro" id="IPR011057">
    <property type="entry name" value="Mss4-like_sf"/>
</dbReference>
<evidence type="ECO:0000313" key="5">
    <source>
        <dbReference type="EMBL" id="KAJ4405330.1"/>
    </source>
</evidence>
<keyword evidence="3" id="KW-0862">Zinc</keyword>
<dbReference type="PROSITE" id="PS51891">
    <property type="entry name" value="CENP_V_GFA"/>
    <property type="match status" value="1"/>
</dbReference>
<dbReference type="GO" id="GO:0016846">
    <property type="term" value="F:carbon-sulfur lyase activity"/>
    <property type="evidence" value="ECO:0007669"/>
    <property type="project" value="InterPro"/>
</dbReference>
<dbReference type="Proteomes" id="UP001140510">
    <property type="component" value="Unassembled WGS sequence"/>
</dbReference>
<dbReference type="Gene3D" id="2.170.150.70">
    <property type="match status" value="1"/>
</dbReference>
<comment type="similarity">
    <text evidence="1">Belongs to the Gfa family.</text>
</comment>
<dbReference type="SUPFAM" id="SSF51316">
    <property type="entry name" value="Mss4-like"/>
    <property type="match status" value="1"/>
</dbReference>
<reference evidence="5" key="1">
    <citation type="submission" date="2022-10" db="EMBL/GenBank/DDBJ databases">
        <title>Tapping the CABI collections for fungal endophytes: first genome assemblies for Collariella, Neodidymelliopsis, Ascochyta clinopodiicola, Didymella pomorum, Didymosphaeria variabile, Neocosmospora piperis and Neocucurbitaria cava.</title>
        <authorList>
            <person name="Hill R."/>
        </authorList>
    </citation>
    <scope>NUCLEOTIDE SEQUENCE</scope>
    <source>
        <strain evidence="5">IMI 355091</strain>
    </source>
</reference>
<dbReference type="EMBL" id="JAPEVA010000035">
    <property type="protein sequence ID" value="KAJ4405330.1"/>
    <property type="molecule type" value="Genomic_DNA"/>
</dbReference>
<proteinExistence type="inferred from homology"/>
<comment type="caution">
    <text evidence="5">The sequence shown here is derived from an EMBL/GenBank/DDBJ whole genome shotgun (WGS) entry which is preliminary data.</text>
</comment>
<evidence type="ECO:0000313" key="6">
    <source>
        <dbReference type="Proteomes" id="UP001140510"/>
    </source>
</evidence>
<sequence length="188" mass="21625">MSTTKGYPGSCHCGFVQYQIRLTFPPVYDRQADDFTPKSISLYKCNCSTCQKMGFFHCRPIDPQEDFILISPANLDELGDYRAFSKTQGWYFCKSCGVRVFGVAAEWEKVDIDVEKWAERKSSEEEGKFQPVLKTKATTRTRTVDGKEVTKDYHYVSINAVTLEPGDEIDLRMWHEKGWLLLLFSQSS</sequence>
<keyword evidence="6" id="KW-1185">Reference proteome</keyword>
<dbReference type="InterPro" id="IPR052355">
    <property type="entry name" value="CENP-V-like"/>
</dbReference>
<dbReference type="PANTHER" id="PTHR28620">
    <property type="entry name" value="CENTROMERE PROTEIN V"/>
    <property type="match status" value="1"/>
</dbReference>
<evidence type="ECO:0000259" key="4">
    <source>
        <dbReference type="PROSITE" id="PS51891"/>
    </source>
</evidence>
<dbReference type="OrthoDB" id="3930719at2759"/>
<feature type="domain" description="CENP-V/GFA" evidence="4">
    <location>
        <begin position="7"/>
        <end position="150"/>
    </location>
</feature>
<organism evidence="5 6">
    <name type="scientific">Didymella pomorum</name>
    <dbReference type="NCBI Taxonomy" id="749634"/>
    <lineage>
        <taxon>Eukaryota</taxon>
        <taxon>Fungi</taxon>
        <taxon>Dikarya</taxon>
        <taxon>Ascomycota</taxon>
        <taxon>Pezizomycotina</taxon>
        <taxon>Dothideomycetes</taxon>
        <taxon>Pleosporomycetidae</taxon>
        <taxon>Pleosporales</taxon>
        <taxon>Pleosporineae</taxon>
        <taxon>Didymellaceae</taxon>
        <taxon>Didymella</taxon>
    </lineage>
</organism>
<dbReference type="AlphaFoldDB" id="A0A9W9D8F4"/>
<evidence type="ECO:0000256" key="3">
    <source>
        <dbReference type="ARBA" id="ARBA00022833"/>
    </source>
</evidence>
<dbReference type="GO" id="GO:0046872">
    <property type="term" value="F:metal ion binding"/>
    <property type="evidence" value="ECO:0007669"/>
    <property type="project" value="UniProtKB-KW"/>
</dbReference>
<gene>
    <name evidence="5" type="ORF">N0V91_005280</name>
</gene>
<evidence type="ECO:0000256" key="1">
    <source>
        <dbReference type="ARBA" id="ARBA00005495"/>
    </source>
</evidence>
<name>A0A9W9D8F4_9PLEO</name>
<dbReference type="InterPro" id="IPR006913">
    <property type="entry name" value="CENP-V/GFA"/>
</dbReference>
<dbReference type="PANTHER" id="PTHR28620:SF1">
    <property type="entry name" value="CENP-V_GFA DOMAIN-CONTAINING PROTEIN"/>
    <property type="match status" value="1"/>
</dbReference>